<organism evidence="1 2">
    <name type="scientific">Trichormus variabilis SAG 1403-4b</name>
    <dbReference type="NCBI Taxonomy" id="447716"/>
    <lineage>
        <taxon>Bacteria</taxon>
        <taxon>Bacillati</taxon>
        <taxon>Cyanobacteriota</taxon>
        <taxon>Cyanophyceae</taxon>
        <taxon>Nostocales</taxon>
        <taxon>Nostocaceae</taxon>
        <taxon>Trichormus</taxon>
    </lineage>
</organism>
<dbReference type="Proteomes" id="UP000276103">
    <property type="component" value="Unassembled WGS sequence"/>
</dbReference>
<protein>
    <submittedName>
        <fullName evidence="1">Uncharacterized protein</fullName>
    </submittedName>
</protein>
<evidence type="ECO:0000313" key="1">
    <source>
        <dbReference type="EMBL" id="RUS93495.1"/>
    </source>
</evidence>
<accession>A0A3S1BYJ9</accession>
<evidence type="ECO:0000313" key="2">
    <source>
        <dbReference type="Proteomes" id="UP000276103"/>
    </source>
</evidence>
<reference evidence="1 2" key="1">
    <citation type="journal article" date="2019" name="Genome Biol. Evol.">
        <title>Day and night: Metabolic profiles and evolutionary relationships of six axenic non-marine cyanobacteria.</title>
        <authorList>
            <person name="Will S.E."/>
            <person name="Henke P."/>
            <person name="Boedeker C."/>
            <person name="Huang S."/>
            <person name="Brinkmann H."/>
            <person name="Rohde M."/>
            <person name="Jarek M."/>
            <person name="Friedl T."/>
            <person name="Seufert S."/>
            <person name="Schumacher M."/>
            <person name="Overmann J."/>
            <person name="Neumann-Schaal M."/>
            <person name="Petersen J."/>
        </authorList>
    </citation>
    <scope>NUCLEOTIDE SEQUENCE [LARGE SCALE GENOMIC DNA]</scope>
    <source>
        <strain evidence="1 2">SAG 1403-4b</strain>
    </source>
</reference>
<sequence length="56" mass="6026">MGYATGVSAVIINIEILDLGDGVATSFERHGYKQFTDTATLANKTHCESPHKTNSN</sequence>
<proteinExistence type="predicted"/>
<gene>
    <name evidence="1" type="ORF">DSM107003_42910</name>
</gene>
<dbReference type="AlphaFoldDB" id="A0A3S1BYJ9"/>
<comment type="caution">
    <text evidence="1">The sequence shown here is derived from an EMBL/GenBank/DDBJ whole genome shotgun (WGS) entry which is preliminary data.</text>
</comment>
<name>A0A3S1BYJ9_ANAVA</name>
<dbReference type="EMBL" id="RSCM01000018">
    <property type="protein sequence ID" value="RUS93495.1"/>
    <property type="molecule type" value="Genomic_DNA"/>
</dbReference>
<keyword evidence="2" id="KW-1185">Reference proteome</keyword>